<reference evidence="2 3" key="1">
    <citation type="submission" date="2017-02" db="EMBL/GenBank/DDBJ databases">
        <authorList>
            <person name="Peterson S.W."/>
        </authorList>
    </citation>
    <scope>NUCLEOTIDE SEQUENCE [LARGE SCALE GENOMIC DNA]</scope>
    <source>
        <strain evidence="2 3">ATCC 43854</strain>
    </source>
</reference>
<dbReference type="AlphaFoldDB" id="A0A1T4S209"/>
<evidence type="ECO:0000313" key="3">
    <source>
        <dbReference type="Proteomes" id="UP000190449"/>
    </source>
</evidence>
<evidence type="ECO:0000259" key="1">
    <source>
        <dbReference type="Pfam" id="PF22548"/>
    </source>
</evidence>
<gene>
    <name evidence="2" type="ORF">SAMN02745108_02941</name>
</gene>
<name>A0A1T4S209_9BACT</name>
<dbReference type="Pfam" id="PF22548">
    <property type="entry name" value="AEP-TOTE"/>
    <property type="match status" value="1"/>
</dbReference>
<sequence>MNKRIGNELELKPISEEALEQERLQLLDRLKEIDGLLEKIRMERKNPVRQNAEISELKGVDKYSPVEEKIKLFKNLFQGRQDVFARRFESAKTGKSGYQPVCENEWKAGVCEKPKAKCAFCSHRKFVPYGDSVIEKHLRVGLSNLAVFHDRLSPGFTHY</sequence>
<evidence type="ECO:0000313" key="2">
    <source>
        <dbReference type="EMBL" id="SKA22265.1"/>
    </source>
</evidence>
<proteinExistence type="predicted"/>
<organism evidence="2 3">
    <name type="scientific">Fibrobacter intestinalis</name>
    <dbReference type="NCBI Taxonomy" id="28122"/>
    <lineage>
        <taxon>Bacteria</taxon>
        <taxon>Pseudomonadati</taxon>
        <taxon>Fibrobacterota</taxon>
        <taxon>Fibrobacteria</taxon>
        <taxon>Fibrobacterales</taxon>
        <taxon>Fibrobacteraceae</taxon>
        <taxon>Fibrobacter</taxon>
    </lineage>
</organism>
<dbReference type="InterPro" id="IPR054347">
    <property type="entry name" value="TOTE_primase"/>
</dbReference>
<dbReference type="EMBL" id="FUWU01000101">
    <property type="protein sequence ID" value="SKA22265.1"/>
    <property type="molecule type" value="Genomic_DNA"/>
</dbReference>
<dbReference type="RefSeq" id="WP_078777546.1">
    <property type="nucleotide sequence ID" value="NZ_FUWU01000101.1"/>
</dbReference>
<dbReference type="Proteomes" id="UP000190449">
    <property type="component" value="Unassembled WGS sequence"/>
</dbReference>
<accession>A0A1T4S209</accession>
<dbReference type="STRING" id="28122.SAMN02745108_02941"/>
<protein>
    <recommendedName>
        <fullName evidence="1">TOTE conflict system primase domain-containing protein</fullName>
    </recommendedName>
</protein>
<feature type="domain" description="TOTE conflict system primase" evidence="1">
    <location>
        <begin position="68"/>
        <end position="146"/>
    </location>
</feature>